<reference evidence="2 3" key="1">
    <citation type="journal article" date="2018" name="Nat. Biotechnol.">
        <title>A standardized bacterial taxonomy based on genome phylogeny substantially revises the tree of life.</title>
        <authorList>
            <person name="Parks D.H."/>
            <person name="Chuvochina M."/>
            <person name="Waite D.W."/>
            <person name="Rinke C."/>
            <person name="Skarshewski A."/>
            <person name="Chaumeil P.A."/>
            <person name="Hugenholtz P."/>
        </authorList>
    </citation>
    <scope>NUCLEOTIDE SEQUENCE [LARGE SCALE GENOMIC DNA]</scope>
    <source>
        <strain evidence="2">UBA9375</strain>
    </source>
</reference>
<dbReference type="PANTHER" id="PTHR35279">
    <property type="match status" value="1"/>
</dbReference>
<evidence type="ECO:0000313" key="3">
    <source>
        <dbReference type="Proteomes" id="UP000263642"/>
    </source>
</evidence>
<dbReference type="PANTHER" id="PTHR35279:SF1">
    <property type="entry name" value="ARABINANASE_LEVANSUCRASE_INVERTASE"/>
    <property type="match status" value="1"/>
</dbReference>
<accession>A0A3D3R1C5</accession>
<protein>
    <recommendedName>
        <fullName evidence="4">Glycosyl hydrolase family 32 N-terminal domain-containing protein</fullName>
    </recommendedName>
</protein>
<dbReference type="EMBL" id="DQAY01000015">
    <property type="protein sequence ID" value="HCO21882.1"/>
    <property type="molecule type" value="Genomic_DNA"/>
</dbReference>
<gene>
    <name evidence="2" type="ORF">DIT97_01970</name>
</gene>
<keyword evidence="1" id="KW-0732">Signal</keyword>
<dbReference type="Gene3D" id="2.115.10.20">
    <property type="entry name" value="Glycosyl hydrolase domain, family 43"/>
    <property type="match status" value="2"/>
</dbReference>
<comment type="caution">
    <text evidence="2">The sequence shown here is derived from an EMBL/GenBank/DDBJ whole genome shotgun (WGS) entry which is preliminary data.</text>
</comment>
<evidence type="ECO:0008006" key="4">
    <source>
        <dbReference type="Google" id="ProtNLM"/>
    </source>
</evidence>
<dbReference type="AlphaFoldDB" id="A0A3D3R1C5"/>
<name>A0A3D3R1C5_9PLAN</name>
<dbReference type="SUPFAM" id="SSF75005">
    <property type="entry name" value="Arabinanase/levansucrase/invertase"/>
    <property type="match status" value="1"/>
</dbReference>
<organism evidence="2 3">
    <name type="scientific">Gimesia maris</name>
    <dbReference type="NCBI Taxonomy" id="122"/>
    <lineage>
        <taxon>Bacteria</taxon>
        <taxon>Pseudomonadati</taxon>
        <taxon>Planctomycetota</taxon>
        <taxon>Planctomycetia</taxon>
        <taxon>Planctomycetales</taxon>
        <taxon>Planctomycetaceae</taxon>
        <taxon>Gimesia</taxon>
    </lineage>
</organism>
<feature type="signal peptide" evidence="1">
    <location>
        <begin position="1"/>
        <end position="22"/>
    </location>
</feature>
<dbReference type="Proteomes" id="UP000263642">
    <property type="component" value="Unassembled WGS sequence"/>
</dbReference>
<proteinExistence type="predicted"/>
<feature type="chain" id="PRO_5017615964" description="Glycosyl hydrolase family 32 N-terminal domain-containing protein" evidence="1">
    <location>
        <begin position="23"/>
        <end position="501"/>
    </location>
</feature>
<evidence type="ECO:0000256" key="1">
    <source>
        <dbReference type="SAM" id="SignalP"/>
    </source>
</evidence>
<sequence>MNYRITARVFFSCLMTFVSALAVEAQSRSLPAEPVAIGATPQFVFDNYIVDNHYALKYKQQTVERIFHAPQKHPSNPLVAGEGGYVSVRRDPETGTFRMWYQTHTPRLDSKGKQKGSNYAIAYAESTDGLKWNRPRLDLYEWKGSRQNNIVWKGITDARASGPCLLDVPEAERKGYRYLMSYHTGGAGKGKNGIRVVGSQDGIHWDKSSDSLLAELHSDTLNSIVYDPVAAQYVMYCRAKHIYRTFSGAILDTGASRRVARMTGDTLWGEWTSEPQNILIPDQLDAEQQFHFFYGMPVRYHAGIFWGALWPFKMNTDIVTELAFSRDGIQFERLSSRPQLIALGEADRWDDGMVFGTGWVDVGDEWWFYYSGYDGPHGDPASRQPGIGLATVKKERLISLHGPRDGGVVITRKLRWQGERLFLNADASQGEIKVRISDGKRKVLEGFDYEDCVPLHADSLHHEVKWNNKSMTALQGEVIRLEIYLRNADLFTFQAGTETAE</sequence>
<evidence type="ECO:0000313" key="2">
    <source>
        <dbReference type="EMBL" id="HCO21882.1"/>
    </source>
</evidence>
<dbReference type="InterPro" id="IPR023296">
    <property type="entry name" value="Glyco_hydro_beta-prop_sf"/>
</dbReference>